<keyword evidence="2" id="KW-1185">Reference proteome</keyword>
<dbReference type="RefSeq" id="WP_377532020.1">
    <property type="nucleotide sequence ID" value="NZ_JBHTLD010000273.1"/>
</dbReference>
<evidence type="ECO:0000313" key="2">
    <source>
        <dbReference type="Proteomes" id="UP001597094"/>
    </source>
</evidence>
<organism evidence="1 2">
    <name type="scientific">Pontibacter rugosus</name>
    <dbReference type="NCBI Taxonomy" id="1745966"/>
    <lineage>
        <taxon>Bacteria</taxon>
        <taxon>Pseudomonadati</taxon>
        <taxon>Bacteroidota</taxon>
        <taxon>Cytophagia</taxon>
        <taxon>Cytophagales</taxon>
        <taxon>Hymenobacteraceae</taxon>
        <taxon>Pontibacter</taxon>
    </lineage>
</organism>
<dbReference type="Proteomes" id="UP001597094">
    <property type="component" value="Unassembled WGS sequence"/>
</dbReference>
<gene>
    <name evidence="1" type="ORF">ACFQ2O_19625</name>
</gene>
<comment type="caution">
    <text evidence="1">The sequence shown here is derived from an EMBL/GenBank/DDBJ whole genome shotgun (WGS) entry which is preliminary data.</text>
</comment>
<dbReference type="Gene3D" id="3.40.1660.10">
    <property type="entry name" value="EreA-like (biosynthetic domain)"/>
    <property type="match status" value="1"/>
</dbReference>
<name>A0ABW3SV23_9BACT</name>
<proteinExistence type="predicted"/>
<dbReference type="InterPro" id="IPR008969">
    <property type="entry name" value="CarboxyPept-like_regulatory"/>
</dbReference>
<dbReference type="Pfam" id="PF13715">
    <property type="entry name" value="CarbopepD_reg_2"/>
    <property type="match status" value="1"/>
</dbReference>
<dbReference type="SUPFAM" id="SSF49464">
    <property type="entry name" value="Carboxypeptidase regulatory domain-like"/>
    <property type="match status" value="1"/>
</dbReference>
<dbReference type="PANTHER" id="PTHR31299">
    <property type="entry name" value="ESTERASE, PUTATIVE (AFU_ORTHOLOGUE AFUA_1G05850)-RELATED"/>
    <property type="match status" value="1"/>
</dbReference>
<dbReference type="InterPro" id="IPR052036">
    <property type="entry name" value="Hydrolase/PRTase-associated"/>
</dbReference>
<protein>
    <submittedName>
        <fullName evidence="1">Carboxypeptidase-like regulatory domain-containing protein</fullName>
    </submittedName>
</protein>
<dbReference type="Gene3D" id="3.30.1870.10">
    <property type="entry name" value="EreA-like, domain 2"/>
    <property type="match status" value="1"/>
</dbReference>
<reference evidence="2" key="1">
    <citation type="journal article" date="2019" name="Int. J. Syst. Evol. Microbiol.">
        <title>The Global Catalogue of Microorganisms (GCM) 10K type strain sequencing project: providing services to taxonomists for standard genome sequencing and annotation.</title>
        <authorList>
            <consortium name="The Broad Institute Genomics Platform"/>
            <consortium name="The Broad Institute Genome Sequencing Center for Infectious Disease"/>
            <person name="Wu L."/>
            <person name="Ma J."/>
        </authorList>
    </citation>
    <scope>NUCLEOTIDE SEQUENCE [LARGE SCALE GENOMIC DNA]</scope>
    <source>
        <strain evidence="2">JCM 31319</strain>
    </source>
</reference>
<dbReference type="PANTHER" id="PTHR31299:SF0">
    <property type="entry name" value="ESTERASE, PUTATIVE (AFU_ORTHOLOGUE AFUA_1G05850)-RELATED"/>
    <property type="match status" value="1"/>
</dbReference>
<evidence type="ECO:0000313" key="1">
    <source>
        <dbReference type="EMBL" id="MFD1188430.1"/>
    </source>
</evidence>
<dbReference type="Gene3D" id="1.20.1440.30">
    <property type="entry name" value="Biosynthetic Protein domain"/>
    <property type="match status" value="1"/>
</dbReference>
<sequence length="739" mass="81531">MSSVNSRQGMLSLPLIKAAMSLALRSFSIALVLILASVRAFPQPADGTPEGMAAASLSSLVSDQRVILLGETNHGVSQHYATAASFTKKMLAEKGFELIQSESSFYKTFIALANGGEPSIQGLSEIYRYTEEFSPLLAYARKYKVLHAGFDPQVIISAEETDLIVNHFGLDANQRETFRAGIEMLASDEAPGDGFIQLCHALQKKHKGKALEEQLLSNLLWASEIVVKTANLSAQEFRASDSNPRDSAMARNFLFWDRYFHHRKTIVLGASTHLAYGFSLLDSGELAAFSPMGEVLGNNFHASEIINVAFSCRNGEWRGINDIASSTFPEAANTVEAGHTQYPAIINTDTLTNHASTVLGNRAAGDWSKTFDYILVFENASPVRQKAVAAKEEVFEEHSQAVCLLRDEHTGHVIDFAHVYFPARGEGTTSNEAGEFVIKNTRQYSGSEMIISRIGYQTKSLVFSTAGEDTVTIQLTPQANVLAEVVVKGELSSPLAVILKAREALASLNSPSQLNYYHTISNINDGTDSLLNETIIQIAQGAAENRPVVDVLTRKELKQSVYSKFRQHLSFPFIGVVWPHPANLGVFLIEEKKLPKSFHLEFGEQTSDGFFVIHFRALKQDRAATGMAGTSSYKGAVWVDGQSFLPVRIELDITSKTAGRFVFSTDFKVMENTLVTVSSRHKHFFAAGGSHRQVTLTETSIWLKHELLKDGDRIPHTSHDLTLIAPDQRVWDKFNEYIK</sequence>
<dbReference type="EMBL" id="JBHTLD010000273">
    <property type="protein sequence ID" value="MFD1188430.1"/>
    <property type="molecule type" value="Genomic_DNA"/>
</dbReference>
<accession>A0ABW3SV23</accession>
<dbReference type="SUPFAM" id="SSF159501">
    <property type="entry name" value="EreA/ChaN-like"/>
    <property type="match status" value="1"/>
</dbReference>